<dbReference type="InterPro" id="IPR016169">
    <property type="entry name" value="FAD-bd_PCMH_sub2"/>
</dbReference>
<dbReference type="Proteomes" id="UP001500416">
    <property type="component" value="Unassembled WGS sequence"/>
</dbReference>
<dbReference type="InterPro" id="IPR006311">
    <property type="entry name" value="TAT_signal"/>
</dbReference>
<name>A0ABN0UEI4_9PSEU</name>
<dbReference type="PROSITE" id="PS51318">
    <property type="entry name" value="TAT"/>
    <property type="match status" value="1"/>
</dbReference>
<dbReference type="InterPro" id="IPR012951">
    <property type="entry name" value="BBE"/>
</dbReference>
<feature type="signal peptide" evidence="2">
    <location>
        <begin position="1"/>
        <end position="23"/>
    </location>
</feature>
<gene>
    <name evidence="4" type="ORF">GCM10010492_54610</name>
</gene>
<protein>
    <recommendedName>
        <fullName evidence="3">Berberine/berberine-like domain-containing protein</fullName>
    </recommendedName>
</protein>
<proteinExistence type="predicted"/>
<evidence type="ECO:0000256" key="1">
    <source>
        <dbReference type="ARBA" id="ARBA00023002"/>
    </source>
</evidence>
<dbReference type="RefSeq" id="WP_343936769.1">
    <property type="nucleotide sequence ID" value="NZ_BAAABU010000015.1"/>
</dbReference>
<evidence type="ECO:0000256" key="2">
    <source>
        <dbReference type="SAM" id="SignalP"/>
    </source>
</evidence>
<evidence type="ECO:0000313" key="5">
    <source>
        <dbReference type="Proteomes" id="UP001500416"/>
    </source>
</evidence>
<feature type="domain" description="Berberine/berberine-like" evidence="3">
    <location>
        <begin position="153"/>
        <end position="197"/>
    </location>
</feature>
<evidence type="ECO:0000313" key="4">
    <source>
        <dbReference type="EMBL" id="GAA0247936.1"/>
    </source>
</evidence>
<keyword evidence="1" id="KW-0560">Oxidoreductase</keyword>
<feature type="chain" id="PRO_5046495756" description="Berberine/berberine-like domain-containing protein" evidence="2">
    <location>
        <begin position="24"/>
        <end position="197"/>
    </location>
</feature>
<dbReference type="Pfam" id="PF08031">
    <property type="entry name" value="BBE"/>
    <property type="match status" value="1"/>
</dbReference>
<organism evidence="4 5">
    <name type="scientific">Saccharothrix mutabilis subsp. mutabilis</name>
    <dbReference type="NCBI Taxonomy" id="66855"/>
    <lineage>
        <taxon>Bacteria</taxon>
        <taxon>Bacillati</taxon>
        <taxon>Actinomycetota</taxon>
        <taxon>Actinomycetes</taxon>
        <taxon>Pseudonocardiales</taxon>
        <taxon>Pseudonocardiaceae</taxon>
        <taxon>Saccharothrix</taxon>
    </lineage>
</organism>
<reference evidence="4 5" key="1">
    <citation type="journal article" date="2019" name="Int. J. Syst. Evol. Microbiol.">
        <title>The Global Catalogue of Microorganisms (GCM) 10K type strain sequencing project: providing services to taxonomists for standard genome sequencing and annotation.</title>
        <authorList>
            <consortium name="The Broad Institute Genomics Platform"/>
            <consortium name="The Broad Institute Genome Sequencing Center for Infectious Disease"/>
            <person name="Wu L."/>
            <person name="Ma J."/>
        </authorList>
    </citation>
    <scope>NUCLEOTIDE SEQUENCE [LARGE SCALE GENOMIC DNA]</scope>
    <source>
        <strain evidence="4 5">JCM 3380</strain>
    </source>
</reference>
<comment type="caution">
    <text evidence="4">The sequence shown here is derived from an EMBL/GenBank/DDBJ whole genome shotgun (WGS) entry which is preliminary data.</text>
</comment>
<keyword evidence="2" id="KW-0732">Signal</keyword>
<sequence length="197" mass="19784">MALSRRTALRWAGAAVASGAAVAAGAVASGAAGASGAAVASGAAGAGNAAVAAGAAVAGGAAAAVSGHPEAVAGGTGARGRWARLRARLSGGLLLPGDAGYDSARLPFNSLFDHRRPAAIARCARPEDVPPERVTREVDRVQSALAGLVGAGTYVNYPDPLQEDWATTAYRHNLPRLRAVARRYDPDGVLRFPQAVR</sequence>
<dbReference type="Gene3D" id="3.30.465.10">
    <property type="match status" value="1"/>
</dbReference>
<dbReference type="Gene3D" id="3.40.462.20">
    <property type="match status" value="1"/>
</dbReference>
<dbReference type="InterPro" id="IPR016167">
    <property type="entry name" value="FAD-bd_PCMH_sub1"/>
</dbReference>
<evidence type="ECO:0000259" key="3">
    <source>
        <dbReference type="Pfam" id="PF08031"/>
    </source>
</evidence>
<keyword evidence="5" id="KW-1185">Reference proteome</keyword>
<accession>A0ABN0UEI4</accession>
<dbReference type="EMBL" id="BAAABU010000015">
    <property type="protein sequence ID" value="GAA0247936.1"/>
    <property type="molecule type" value="Genomic_DNA"/>
</dbReference>
<dbReference type="Gene3D" id="3.30.43.10">
    <property type="entry name" value="Uridine Diphospho-n-acetylenolpyruvylglucosamine Reductase, domain 2"/>
    <property type="match status" value="1"/>
</dbReference>